<dbReference type="EMBL" id="ANIZ01003022">
    <property type="protein sequence ID" value="ETI36579.1"/>
    <property type="molecule type" value="Genomic_DNA"/>
</dbReference>
<sequence length="261" mass="30487">MATFKLGTSVVWEIWRSRKDAASLVRERPRKSKATKRTKDEIARLVAGVPVIDRQTLRSLANATGVPKTTLWRHLKSGWLRRAVSHVKPTLTEEHKQRRLQYCLMHIRRQLGAFKMDLVHIDEKWFNMYKGVTRYFLAPDEGLPYRSSLNKRYIGKVMFLAAIARPRFSGKAKNILTAKLVFGRLLNVYRRTSKNRMKGTLVTKNVNMTRKIYKKMLKEKVFPAVRKNGQVRRKSNVVYVQQDNAGPAYLFLTMILWPLER</sequence>
<dbReference type="GO" id="GO:0003677">
    <property type="term" value="F:DNA binding"/>
    <property type="evidence" value="ECO:0007669"/>
    <property type="project" value="InterPro"/>
</dbReference>
<dbReference type="InterPro" id="IPR036397">
    <property type="entry name" value="RNaseH_sf"/>
</dbReference>
<dbReference type="PANTHER" id="PTHR47169">
    <property type="entry name" value="OS01G0541250 PROTEIN"/>
    <property type="match status" value="1"/>
</dbReference>
<evidence type="ECO:0000313" key="2">
    <source>
        <dbReference type="EMBL" id="ETI36579.1"/>
    </source>
</evidence>
<evidence type="ECO:0000313" key="3">
    <source>
        <dbReference type="Proteomes" id="UP000018721"/>
    </source>
</evidence>
<accession>V9EBS0</accession>
<dbReference type="InterPro" id="IPR002492">
    <property type="entry name" value="Transposase_Tc1-like"/>
</dbReference>
<name>V9EBS0_PHYNI</name>
<evidence type="ECO:0000259" key="1">
    <source>
        <dbReference type="Pfam" id="PF01498"/>
    </source>
</evidence>
<proteinExistence type="predicted"/>
<dbReference type="HOGENOM" id="CLU_032691_2_0_1"/>
<comment type="caution">
    <text evidence="2">The sequence shown here is derived from an EMBL/GenBank/DDBJ whole genome shotgun (WGS) entry which is preliminary data.</text>
</comment>
<dbReference type="Gene3D" id="3.30.420.10">
    <property type="entry name" value="Ribonuclease H-like superfamily/Ribonuclease H"/>
    <property type="match status" value="1"/>
</dbReference>
<protein>
    <recommendedName>
        <fullName evidence="1">Transposase Tc1-like domain-containing protein</fullName>
    </recommendedName>
</protein>
<dbReference type="AlphaFoldDB" id="V9EBS0"/>
<dbReference type="Proteomes" id="UP000018721">
    <property type="component" value="Unassembled WGS sequence"/>
</dbReference>
<keyword evidence="3" id="KW-1185">Reference proteome</keyword>
<dbReference type="GO" id="GO:0006313">
    <property type="term" value="P:DNA transposition"/>
    <property type="evidence" value="ECO:0007669"/>
    <property type="project" value="InterPro"/>
</dbReference>
<organism evidence="2 3">
    <name type="scientific">Phytophthora nicotianae P1569</name>
    <dbReference type="NCBI Taxonomy" id="1317065"/>
    <lineage>
        <taxon>Eukaryota</taxon>
        <taxon>Sar</taxon>
        <taxon>Stramenopiles</taxon>
        <taxon>Oomycota</taxon>
        <taxon>Peronosporomycetes</taxon>
        <taxon>Peronosporales</taxon>
        <taxon>Peronosporaceae</taxon>
        <taxon>Phytophthora</taxon>
    </lineage>
</organism>
<gene>
    <name evidence="2" type="ORF">F443_17326</name>
</gene>
<dbReference type="Pfam" id="PF01498">
    <property type="entry name" value="HTH_Tnp_Tc3_2"/>
    <property type="match status" value="1"/>
</dbReference>
<dbReference type="eggNOG" id="ENOG502RAAE">
    <property type="taxonomic scope" value="Eukaryota"/>
</dbReference>
<reference evidence="2 3" key="1">
    <citation type="submission" date="2013-11" db="EMBL/GenBank/DDBJ databases">
        <title>The Genome Sequence of Phytophthora parasitica P1569.</title>
        <authorList>
            <consortium name="The Broad Institute Genomics Platform"/>
            <person name="Russ C."/>
            <person name="Tyler B."/>
            <person name="Panabieres F."/>
            <person name="Shan W."/>
            <person name="Tripathy S."/>
            <person name="Grunwald N."/>
            <person name="Machado M."/>
            <person name="Johnson C.S."/>
            <person name="Arredondo F."/>
            <person name="Hong C."/>
            <person name="Coffey M."/>
            <person name="Young S.K."/>
            <person name="Zeng Q."/>
            <person name="Gargeya S."/>
            <person name="Fitzgerald M."/>
            <person name="Abouelleil A."/>
            <person name="Alvarado L."/>
            <person name="Chapman S.B."/>
            <person name="Gainer-Dewar J."/>
            <person name="Goldberg J."/>
            <person name="Griggs A."/>
            <person name="Gujja S."/>
            <person name="Hansen M."/>
            <person name="Howarth C."/>
            <person name="Imamovic A."/>
            <person name="Ireland A."/>
            <person name="Larimer J."/>
            <person name="McCowan C."/>
            <person name="Murphy C."/>
            <person name="Pearson M."/>
            <person name="Poon T.W."/>
            <person name="Priest M."/>
            <person name="Roberts A."/>
            <person name="Saif S."/>
            <person name="Shea T."/>
            <person name="Sykes S."/>
            <person name="Wortman J."/>
            <person name="Nusbaum C."/>
            <person name="Birren B."/>
        </authorList>
    </citation>
    <scope>NUCLEOTIDE SEQUENCE [LARGE SCALE GENOMIC DNA]</scope>
    <source>
        <strain evidence="2 3">P1569</strain>
    </source>
</reference>
<dbReference type="GO" id="GO:0015074">
    <property type="term" value="P:DNA integration"/>
    <property type="evidence" value="ECO:0007669"/>
    <property type="project" value="InterPro"/>
</dbReference>
<feature type="domain" description="Transposase Tc1-like" evidence="1">
    <location>
        <begin position="40"/>
        <end position="107"/>
    </location>
</feature>